<accession>A0AAU7K326</accession>
<keyword evidence="1" id="KW-0812">Transmembrane</keyword>
<sequence length="87" mass="10073">MLIQNSFYNSVIQSLSNSIISTVGKKFALNIFYNLAIILSIFGLVWCYNNHKYLPAGFLVGTTACLFYFKYQLTKDIRKSFKEKDQK</sequence>
<organism evidence="2">
    <name type="scientific">Pedobacter sp. KACC 23697</name>
    <dbReference type="NCBI Taxonomy" id="3149230"/>
    <lineage>
        <taxon>Bacteria</taxon>
        <taxon>Pseudomonadati</taxon>
        <taxon>Bacteroidota</taxon>
        <taxon>Sphingobacteriia</taxon>
        <taxon>Sphingobacteriales</taxon>
        <taxon>Sphingobacteriaceae</taxon>
        <taxon>Pedobacter</taxon>
    </lineage>
</organism>
<evidence type="ECO:0000256" key="1">
    <source>
        <dbReference type="SAM" id="Phobius"/>
    </source>
</evidence>
<dbReference type="RefSeq" id="WP_406824556.1">
    <property type="nucleotide sequence ID" value="NZ_CP157485.1"/>
</dbReference>
<protein>
    <submittedName>
        <fullName evidence="2">DUF6358 family protein</fullName>
    </submittedName>
</protein>
<dbReference type="Pfam" id="PF19885">
    <property type="entry name" value="DUF6358"/>
    <property type="match status" value="1"/>
</dbReference>
<name>A0AAU7K326_9SPHI</name>
<gene>
    <name evidence="2" type="ORF">ABEG20_17545</name>
</gene>
<keyword evidence="1" id="KW-0472">Membrane</keyword>
<evidence type="ECO:0000313" key="2">
    <source>
        <dbReference type="EMBL" id="XBO47092.1"/>
    </source>
</evidence>
<proteinExistence type="predicted"/>
<dbReference type="InterPro" id="IPR045938">
    <property type="entry name" value="DUF6358"/>
</dbReference>
<feature type="transmembrane region" description="Helical" evidence="1">
    <location>
        <begin position="52"/>
        <end position="69"/>
    </location>
</feature>
<keyword evidence="1" id="KW-1133">Transmembrane helix</keyword>
<dbReference type="AlphaFoldDB" id="A0AAU7K326"/>
<dbReference type="EMBL" id="CP157485">
    <property type="protein sequence ID" value="XBO47092.1"/>
    <property type="molecule type" value="Genomic_DNA"/>
</dbReference>
<reference evidence="2" key="1">
    <citation type="submission" date="2024-05" db="EMBL/GenBank/DDBJ databases">
        <authorList>
            <person name="Kim S."/>
            <person name="Heo J."/>
            <person name="Choi H."/>
            <person name="Choi Y."/>
            <person name="Kwon S.-W."/>
            <person name="Kim Y."/>
        </authorList>
    </citation>
    <scope>NUCLEOTIDE SEQUENCE</scope>
    <source>
        <strain evidence="2">KACC 23697</strain>
    </source>
</reference>
<feature type="transmembrane region" description="Helical" evidence="1">
    <location>
        <begin position="27"/>
        <end position="46"/>
    </location>
</feature>